<dbReference type="GO" id="GO:0006412">
    <property type="term" value="P:translation"/>
    <property type="evidence" value="ECO:0007669"/>
    <property type="project" value="InterPro"/>
</dbReference>
<dbReference type="AlphaFoldDB" id="A0A1R2C7J8"/>
<dbReference type="InterPro" id="IPR014721">
    <property type="entry name" value="Ribsml_uS5_D2-typ_fold_subgr"/>
</dbReference>
<proteinExistence type="predicted"/>
<gene>
    <name evidence="3" type="ORF">SteCoe_13825</name>
</gene>
<feature type="domain" description="S5 DRBM" evidence="2">
    <location>
        <begin position="156"/>
        <end position="219"/>
    </location>
</feature>
<name>A0A1R2C7J8_9CILI</name>
<reference evidence="3 4" key="1">
    <citation type="submission" date="2016-11" db="EMBL/GenBank/DDBJ databases">
        <title>The macronuclear genome of Stentor coeruleus: a giant cell with tiny introns.</title>
        <authorList>
            <person name="Slabodnick M."/>
            <person name="Ruby J.G."/>
            <person name="Reiff S.B."/>
            <person name="Swart E.C."/>
            <person name="Gosai S."/>
            <person name="Prabakaran S."/>
            <person name="Witkowska E."/>
            <person name="Larue G.E."/>
            <person name="Fisher S."/>
            <person name="Freeman R.M."/>
            <person name="Gunawardena J."/>
            <person name="Chu W."/>
            <person name="Stover N.A."/>
            <person name="Gregory B.D."/>
            <person name="Nowacki M."/>
            <person name="Derisi J."/>
            <person name="Roy S.W."/>
            <person name="Marshall W.F."/>
            <person name="Sood P."/>
        </authorList>
    </citation>
    <scope>NUCLEOTIDE SEQUENCE [LARGE SCALE GENOMIC DNA]</scope>
    <source>
        <strain evidence="3">WM001</strain>
    </source>
</reference>
<dbReference type="GO" id="GO:0005840">
    <property type="term" value="C:ribosome"/>
    <property type="evidence" value="ECO:0007669"/>
    <property type="project" value="UniProtKB-KW"/>
</dbReference>
<keyword evidence="1" id="KW-0687">Ribonucleoprotein</keyword>
<dbReference type="OrthoDB" id="309483at2759"/>
<dbReference type="EMBL" id="MPUH01000252">
    <property type="protein sequence ID" value="OMJ84988.1"/>
    <property type="molecule type" value="Genomic_DNA"/>
</dbReference>
<dbReference type="PROSITE" id="PS50881">
    <property type="entry name" value="S5_DSRBD"/>
    <property type="match status" value="1"/>
</dbReference>
<dbReference type="Proteomes" id="UP000187209">
    <property type="component" value="Unassembled WGS sequence"/>
</dbReference>
<evidence type="ECO:0000259" key="2">
    <source>
        <dbReference type="PROSITE" id="PS50881"/>
    </source>
</evidence>
<evidence type="ECO:0000313" key="4">
    <source>
        <dbReference type="Proteomes" id="UP000187209"/>
    </source>
</evidence>
<dbReference type="SUPFAM" id="SSF54768">
    <property type="entry name" value="dsRNA-binding domain-like"/>
    <property type="match status" value="1"/>
</dbReference>
<keyword evidence="4" id="KW-1185">Reference proteome</keyword>
<accession>A0A1R2C7J8</accession>
<dbReference type="GO" id="GO:0003735">
    <property type="term" value="F:structural constituent of ribosome"/>
    <property type="evidence" value="ECO:0007669"/>
    <property type="project" value="UniProtKB-UniRule"/>
</dbReference>
<comment type="caution">
    <text evidence="3">The sequence shown here is derived from an EMBL/GenBank/DDBJ whole genome shotgun (WGS) entry which is preliminary data.</text>
</comment>
<organism evidence="3 4">
    <name type="scientific">Stentor coeruleus</name>
    <dbReference type="NCBI Taxonomy" id="5963"/>
    <lineage>
        <taxon>Eukaryota</taxon>
        <taxon>Sar</taxon>
        <taxon>Alveolata</taxon>
        <taxon>Ciliophora</taxon>
        <taxon>Postciliodesmatophora</taxon>
        <taxon>Heterotrichea</taxon>
        <taxon>Heterotrichida</taxon>
        <taxon>Stentoridae</taxon>
        <taxon>Stentor</taxon>
    </lineage>
</organism>
<keyword evidence="1" id="KW-0689">Ribosomal protein</keyword>
<evidence type="ECO:0000313" key="3">
    <source>
        <dbReference type="EMBL" id="OMJ84988.1"/>
    </source>
</evidence>
<dbReference type="Gene3D" id="3.30.230.10">
    <property type="match status" value="1"/>
</dbReference>
<dbReference type="GO" id="GO:1990904">
    <property type="term" value="C:ribonucleoprotein complex"/>
    <property type="evidence" value="ECO:0007669"/>
    <property type="project" value="UniProtKB-UniRule"/>
</dbReference>
<protein>
    <recommendedName>
        <fullName evidence="2">S5 DRBM domain-containing protein</fullName>
    </recommendedName>
</protein>
<dbReference type="GO" id="GO:0003723">
    <property type="term" value="F:RNA binding"/>
    <property type="evidence" value="ECO:0007669"/>
    <property type="project" value="InterPro"/>
</dbReference>
<dbReference type="InterPro" id="IPR013810">
    <property type="entry name" value="Ribosomal_uS5_N"/>
</dbReference>
<evidence type="ECO:0000256" key="1">
    <source>
        <dbReference type="PROSITE-ProRule" id="PRU00268"/>
    </source>
</evidence>
<sequence>MESERLYDPNKLEKLQSLVGKHVYTAGVSLSDQVKKLAKKDPNFNEFLKKFKSREEPELNSYLDAPKKVDMKSYLKDPARSAKDRLDELHMHDQLRKKAIAEKVYEDQIKSISSHLYQHEQLEEDPEYPEDLTLSTKDQIKNRYIGENIYFNIENFKIMFIEAGSSTNITTLARVNKRQILLYMGNTDGIISYGKGVGISYQEAWDDAIYMLKKNVICIPIDHYYTTMGHMIGHFNDTTVEIFPARNNSAWGHLLHYNILALAGLNNFRFRLRSRNVNNYAIIYCFFKCLIQNKTPKMIAEQRGQKLYQITYGRGVRKDYNPKQFSL</sequence>